<accession>A0A820ACP2</accession>
<dbReference type="AlphaFoldDB" id="A0A820ACP2"/>
<comment type="caution">
    <text evidence="1">The sequence shown here is derived from an EMBL/GenBank/DDBJ whole genome shotgun (WGS) entry which is preliminary data.</text>
</comment>
<evidence type="ECO:0000313" key="1">
    <source>
        <dbReference type="EMBL" id="CAF4183475.1"/>
    </source>
</evidence>
<organism evidence="1 2">
    <name type="scientific">Rotaria sordida</name>
    <dbReference type="NCBI Taxonomy" id="392033"/>
    <lineage>
        <taxon>Eukaryota</taxon>
        <taxon>Metazoa</taxon>
        <taxon>Spiralia</taxon>
        <taxon>Gnathifera</taxon>
        <taxon>Rotifera</taxon>
        <taxon>Eurotatoria</taxon>
        <taxon>Bdelloidea</taxon>
        <taxon>Philodinida</taxon>
        <taxon>Philodinidae</taxon>
        <taxon>Rotaria</taxon>
    </lineage>
</organism>
<evidence type="ECO:0000313" key="2">
    <source>
        <dbReference type="Proteomes" id="UP000663836"/>
    </source>
</evidence>
<dbReference type="EMBL" id="CAJOBD010012710">
    <property type="protein sequence ID" value="CAF4183475.1"/>
    <property type="molecule type" value="Genomic_DNA"/>
</dbReference>
<proteinExistence type="predicted"/>
<reference evidence="1" key="1">
    <citation type="submission" date="2021-02" db="EMBL/GenBank/DDBJ databases">
        <authorList>
            <person name="Nowell W R."/>
        </authorList>
    </citation>
    <scope>NUCLEOTIDE SEQUENCE</scope>
</reference>
<name>A0A820ACP2_9BILA</name>
<gene>
    <name evidence="1" type="ORF">JBS370_LOCUS35638</name>
</gene>
<protein>
    <submittedName>
        <fullName evidence="1">Uncharacterized protein</fullName>
    </submittedName>
</protein>
<dbReference type="Proteomes" id="UP000663836">
    <property type="component" value="Unassembled WGS sequence"/>
</dbReference>
<sequence length="153" mass="17090">MEMTDAMTEERQALQERCTTNNFTITTDDKPLVIDEEETSAPEKHSLQLQLDSLKSDGKLYNMRCDLFSDFTTDEYNAVPESVPIPPPIPRKELVQQESSICSLETPFDPLAADVTSSSLLSQTVQIPETIIRHPVLNGRRRAAAKGKILSIV</sequence>